<name>A0AAD4NBY3_9BILA</name>
<evidence type="ECO:0000313" key="2">
    <source>
        <dbReference type="EMBL" id="KAI1718876.1"/>
    </source>
</evidence>
<accession>A0AAD4NBY3</accession>
<organism evidence="2 3">
    <name type="scientific">Ditylenchus destructor</name>
    <dbReference type="NCBI Taxonomy" id="166010"/>
    <lineage>
        <taxon>Eukaryota</taxon>
        <taxon>Metazoa</taxon>
        <taxon>Ecdysozoa</taxon>
        <taxon>Nematoda</taxon>
        <taxon>Chromadorea</taxon>
        <taxon>Rhabditida</taxon>
        <taxon>Tylenchina</taxon>
        <taxon>Tylenchomorpha</taxon>
        <taxon>Sphaerularioidea</taxon>
        <taxon>Anguinidae</taxon>
        <taxon>Anguininae</taxon>
        <taxon>Ditylenchus</taxon>
    </lineage>
</organism>
<reference evidence="2" key="1">
    <citation type="submission" date="2022-01" db="EMBL/GenBank/DDBJ databases">
        <title>Genome Sequence Resource for Two Populations of Ditylenchus destructor, the Migratory Endoparasitic Phytonematode.</title>
        <authorList>
            <person name="Zhang H."/>
            <person name="Lin R."/>
            <person name="Xie B."/>
        </authorList>
    </citation>
    <scope>NUCLEOTIDE SEQUENCE</scope>
    <source>
        <strain evidence="2">BazhouSP</strain>
    </source>
</reference>
<evidence type="ECO:0000256" key="1">
    <source>
        <dbReference type="SAM" id="MobiDB-lite"/>
    </source>
</evidence>
<feature type="region of interest" description="Disordered" evidence="1">
    <location>
        <begin position="419"/>
        <end position="440"/>
    </location>
</feature>
<gene>
    <name evidence="2" type="ORF">DdX_05987</name>
</gene>
<sequence>MAISSQIASGLLEPSRSRSVRRDLVVLQAHLEGYLLTPKSPQTSHPVNAISRRRIQEMPNRASLKPASRFRAAHASFRLRMLQEQHAPATEPFTTIRKLISPYVGHAQQNIFDFPSYDSTFVLFVVRIDMKDKEKKIQKRLGHRFHAIQSDPSSPAVTRDTAPAPLDLSRVLSGSQRKKLSMIKMSTPPQTPTSLSVDTAVETILKKQQIIRTASGGSQNSGLLKKRSSAGDDASSLNLLPSLNPAGANNQAEGLSSSSVLYSPVAGTSFGYGMHPHVSPRNSAPSHKSSAVITTGVFSPGPASVFSPGPGTATMTFPTPKSYIINIFPNKTSVLDNSRKFKMAHESFRIRMFQEQYGFEPVFMTKKRTADSKFSEFKGGDLNKYTAQSYTIKNGNEIFGDELACSSRPDHSILPVANVKNSPNNSRECSESNRKAETQDATLQNEKKRLLIGVLSGKERLLAGQERFYCIQQHGNIDTKSEAWIPARADKGAPTHFADVYRSE</sequence>
<dbReference type="Proteomes" id="UP001201812">
    <property type="component" value="Unassembled WGS sequence"/>
</dbReference>
<feature type="region of interest" description="Disordered" evidence="1">
    <location>
        <begin position="215"/>
        <end position="237"/>
    </location>
</feature>
<comment type="caution">
    <text evidence="2">The sequence shown here is derived from an EMBL/GenBank/DDBJ whole genome shotgun (WGS) entry which is preliminary data.</text>
</comment>
<dbReference type="AlphaFoldDB" id="A0AAD4NBY3"/>
<dbReference type="EMBL" id="JAKKPZ010000007">
    <property type="protein sequence ID" value="KAI1718876.1"/>
    <property type="molecule type" value="Genomic_DNA"/>
</dbReference>
<evidence type="ECO:0000313" key="3">
    <source>
        <dbReference type="Proteomes" id="UP001201812"/>
    </source>
</evidence>
<feature type="compositionally biased region" description="Basic and acidic residues" evidence="1">
    <location>
        <begin position="428"/>
        <end position="438"/>
    </location>
</feature>
<protein>
    <submittedName>
        <fullName evidence="2">Uncharacterized protein</fullName>
    </submittedName>
</protein>
<proteinExistence type="predicted"/>
<keyword evidence="3" id="KW-1185">Reference proteome</keyword>